<dbReference type="Proteomes" id="UP000245119">
    <property type="component" value="Linkage Group LG8"/>
</dbReference>
<dbReference type="OrthoDB" id="45963at2759"/>
<reference evidence="1 2" key="1">
    <citation type="submission" date="2018-04" db="EMBL/GenBank/DDBJ databases">
        <title>The genome of golden apple snail Pomacea canaliculata provides insight into stress tolerance and invasive adaptation.</title>
        <authorList>
            <person name="Liu C."/>
            <person name="Liu B."/>
            <person name="Ren Y."/>
            <person name="Zhang Y."/>
            <person name="Wang H."/>
            <person name="Li S."/>
            <person name="Jiang F."/>
            <person name="Yin L."/>
            <person name="Zhang G."/>
            <person name="Qian W."/>
            <person name="Fan W."/>
        </authorList>
    </citation>
    <scope>NUCLEOTIDE SEQUENCE [LARGE SCALE GENOMIC DNA]</scope>
    <source>
        <strain evidence="1">SZHN2017</strain>
        <tissue evidence="1">Muscle</tissue>
    </source>
</reference>
<dbReference type="PANTHER" id="PTHR31206:SF1">
    <property type="entry name" value="LP10445P"/>
    <property type="match status" value="1"/>
</dbReference>
<evidence type="ECO:0008006" key="3">
    <source>
        <dbReference type="Google" id="ProtNLM"/>
    </source>
</evidence>
<dbReference type="AlphaFoldDB" id="A0A2T7NXC0"/>
<evidence type="ECO:0000313" key="2">
    <source>
        <dbReference type="Proteomes" id="UP000245119"/>
    </source>
</evidence>
<dbReference type="Pfam" id="PF14774">
    <property type="entry name" value="FAM177"/>
    <property type="match status" value="1"/>
</dbReference>
<protein>
    <recommendedName>
        <fullName evidence="3">Protein FAM177A1</fullName>
    </recommendedName>
</protein>
<accession>A0A2T7NXC0</accession>
<organism evidence="1 2">
    <name type="scientific">Pomacea canaliculata</name>
    <name type="common">Golden apple snail</name>
    <dbReference type="NCBI Taxonomy" id="400727"/>
    <lineage>
        <taxon>Eukaryota</taxon>
        <taxon>Metazoa</taxon>
        <taxon>Spiralia</taxon>
        <taxon>Lophotrochozoa</taxon>
        <taxon>Mollusca</taxon>
        <taxon>Gastropoda</taxon>
        <taxon>Caenogastropoda</taxon>
        <taxon>Architaenioglossa</taxon>
        <taxon>Ampullarioidea</taxon>
        <taxon>Ampullariidae</taxon>
        <taxon>Pomacea</taxon>
    </lineage>
</organism>
<dbReference type="EMBL" id="PZQS01000008">
    <property type="protein sequence ID" value="PVD25811.1"/>
    <property type="molecule type" value="Genomic_DNA"/>
</dbReference>
<evidence type="ECO:0000313" key="1">
    <source>
        <dbReference type="EMBL" id="PVD25811.1"/>
    </source>
</evidence>
<comment type="caution">
    <text evidence="1">The sequence shown here is derived from an EMBL/GenBank/DDBJ whole genome shotgun (WGS) entry which is preliminary data.</text>
</comment>
<name>A0A2T7NXC0_POMCA</name>
<dbReference type="OMA" id="YYRTQNQ"/>
<dbReference type="PANTHER" id="PTHR31206">
    <property type="entry name" value="LP10445P"/>
    <property type="match status" value="1"/>
</dbReference>
<sequence length="163" mass="18940">MAESSNSQVSVVSDSIPVDQSTYISLETHKKKKKPRRVLHFSDGVLEEYSTDEEEVGEEENKQLQPPIDPHTLTWLPWVWFHCYTAAYKVWTAADFCGEKLAWFFGITTPKYQSAIDEYHRMKEEEEREKAEEQRKYNVHGVSATDIKLVEGTTMTGEKLDKY</sequence>
<proteinExistence type="predicted"/>
<dbReference type="InterPro" id="IPR028260">
    <property type="entry name" value="FAM177"/>
</dbReference>
<keyword evidence="2" id="KW-1185">Reference proteome</keyword>
<gene>
    <name evidence="1" type="ORF">C0Q70_13473</name>
</gene>